<comment type="caution">
    <text evidence="1">The sequence shown here is derived from an EMBL/GenBank/DDBJ whole genome shotgun (WGS) entry which is preliminary data.</text>
</comment>
<sequence length="155" mass="17858">MENDNLQSLSSVQSFDKLQANQSESPELEYIYTSKESNNELSEKPMNKKTKLGHRGGSKKMKLGLMEKLGCSTNYPNKSIYINFEITDLVFDDNVGFVVAQKKEEDGSKERKIKINSPINITNMQHKIKNTLYDVLLHYWDLSNNELFLAYLLDL</sequence>
<gene>
    <name evidence="1" type="ORF">RPERSI_LOCUS4969</name>
</gene>
<feature type="non-terminal residue" evidence="1">
    <location>
        <position position="155"/>
    </location>
</feature>
<evidence type="ECO:0000313" key="1">
    <source>
        <dbReference type="EMBL" id="CAG8576695.1"/>
    </source>
</evidence>
<protein>
    <submittedName>
        <fullName evidence="1">24803_t:CDS:1</fullName>
    </submittedName>
</protein>
<accession>A0ACA9MA24</accession>
<evidence type="ECO:0000313" key="2">
    <source>
        <dbReference type="Proteomes" id="UP000789920"/>
    </source>
</evidence>
<organism evidence="1 2">
    <name type="scientific">Racocetra persica</name>
    <dbReference type="NCBI Taxonomy" id="160502"/>
    <lineage>
        <taxon>Eukaryota</taxon>
        <taxon>Fungi</taxon>
        <taxon>Fungi incertae sedis</taxon>
        <taxon>Mucoromycota</taxon>
        <taxon>Glomeromycotina</taxon>
        <taxon>Glomeromycetes</taxon>
        <taxon>Diversisporales</taxon>
        <taxon>Gigasporaceae</taxon>
        <taxon>Racocetra</taxon>
    </lineage>
</organism>
<dbReference type="Proteomes" id="UP000789920">
    <property type="component" value="Unassembled WGS sequence"/>
</dbReference>
<keyword evidence="2" id="KW-1185">Reference proteome</keyword>
<name>A0ACA9MA24_9GLOM</name>
<dbReference type="EMBL" id="CAJVQC010007240">
    <property type="protein sequence ID" value="CAG8576695.1"/>
    <property type="molecule type" value="Genomic_DNA"/>
</dbReference>
<reference evidence="1" key="1">
    <citation type="submission" date="2021-06" db="EMBL/GenBank/DDBJ databases">
        <authorList>
            <person name="Kallberg Y."/>
            <person name="Tangrot J."/>
            <person name="Rosling A."/>
        </authorList>
    </citation>
    <scope>NUCLEOTIDE SEQUENCE</scope>
    <source>
        <strain evidence="1">MA461A</strain>
    </source>
</reference>
<proteinExistence type="predicted"/>